<sequence>MIRQPARSAEPRHVRRGGAGGAAGGDEPPWYGQKVKVPKRVWGSGRYSPGAVAWHAQITALQKRREHCRASVITLAGWMGDSTRTGDRYLAELHAPGPDGVPELTTVRHTDSAGDGETAERWTTALRRDEHFALVPVLAAKTLRHPLFVLYCALTYAVATCTPVTAAELGEVLDVTEMTARRMMTELAGLG</sequence>
<accession>A0ABW9J0U5</accession>
<reference evidence="2 3" key="1">
    <citation type="submission" date="2024-12" db="EMBL/GenBank/DDBJ databases">
        <title>Forecasting of Potato common scab and diversities of Pathogenic streptomyces spp. in china.</title>
        <authorList>
            <person name="Handique U."/>
            <person name="Wu J."/>
        </authorList>
    </citation>
    <scope>NUCLEOTIDE SEQUENCE [LARGE SCALE GENOMIC DNA]</scope>
    <source>
        <strain evidence="2 3">ZRIMU1585</strain>
    </source>
</reference>
<evidence type="ECO:0000313" key="2">
    <source>
        <dbReference type="EMBL" id="MFM9653550.1"/>
    </source>
</evidence>
<feature type="non-terminal residue" evidence="2">
    <location>
        <position position="191"/>
    </location>
</feature>
<comment type="caution">
    <text evidence="2">The sequence shown here is derived from an EMBL/GenBank/DDBJ whole genome shotgun (WGS) entry which is preliminary data.</text>
</comment>
<feature type="region of interest" description="Disordered" evidence="1">
    <location>
        <begin position="1"/>
        <end position="33"/>
    </location>
</feature>
<evidence type="ECO:0008006" key="4">
    <source>
        <dbReference type="Google" id="ProtNLM"/>
    </source>
</evidence>
<organism evidence="2 3">
    <name type="scientific">Streptomyces galilaeus</name>
    <dbReference type="NCBI Taxonomy" id="33899"/>
    <lineage>
        <taxon>Bacteria</taxon>
        <taxon>Bacillati</taxon>
        <taxon>Actinomycetota</taxon>
        <taxon>Actinomycetes</taxon>
        <taxon>Kitasatosporales</taxon>
        <taxon>Streptomycetaceae</taxon>
        <taxon>Streptomyces</taxon>
    </lineage>
</organism>
<evidence type="ECO:0000256" key="1">
    <source>
        <dbReference type="SAM" id="MobiDB-lite"/>
    </source>
</evidence>
<keyword evidence="3" id="KW-1185">Reference proteome</keyword>
<dbReference type="EMBL" id="JBJVNE010000061">
    <property type="protein sequence ID" value="MFM9653550.1"/>
    <property type="molecule type" value="Genomic_DNA"/>
</dbReference>
<dbReference type="Proteomes" id="UP001631993">
    <property type="component" value="Unassembled WGS sequence"/>
</dbReference>
<gene>
    <name evidence="2" type="ORF">ACKI1S_46690</name>
</gene>
<evidence type="ECO:0000313" key="3">
    <source>
        <dbReference type="Proteomes" id="UP001631993"/>
    </source>
</evidence>
<name>A0ABW9J0U5_STRGJ</name>
<proteinExistence type="predicted"/>
<protein>
    <recommendedName>
        <fullName evidence="4">MarR family transcriptional regulator</fullName>
    </recommendedName>
</protein>